<dbReference type="SUPFAM" id="SSF103473">
    <property type="entry name" value="MFS general substrate transporter"/>
    <property type="match status" value="1"/>
</dbReference>
<feature type="transmembrane region" description="Helical" evidence="3">
    <location>
        <begin position="187"/>
        <end position="210"/>
    </location>
</feature>
<evidence type="ECO:0000256" key="1">
    <source>
        <dbReference type="ARBA" id="ARBA00004141"/>
    </source>
</evidence>
<name>A0A9P4KF11_9PLEO</name>
<dbReference type="InterPro" id="IPR036259">
    <property type="entry name" value="MFS_trans_sf"/>
</dbReference>
<feature type="transmembrane region" description="Helical" evidence="3">
    <location>
        <begin position="317"/>
        <end position="338"/>
    </location>
</feature>
<dbReference type="InterPro" id="IPR011701">
    <property type="entry name" value="MFS"/>
</dbReference>
<organism evidence="5 6">
    <name type="scientific">Lojkania enalia</name>
    <dbReference type="NCBI Taxonomy" id="147567"/>
    <lineage>
        <taxon>Eukaryota</taxon>
        <taxon>Fungi</taxon>
        <taxon>Dikarya</taxon>
        <taxon>Ascomycota</taxon>
        <taxon>Pezizomycotina</taxon>
        <taxon>Dothideomycetes</taxon>
        <taxon>Pleosporomycetidae</taxon>
        <taxon>Pleosporales</taxon>
        <taxon>Pleosporales incertae sedis</taxon>
        <taxon>Lojkania</taxon>
    </lineage>
</organism>
<dbReference type="GO" id="GO:0016020">
    <property type="term" value="C:membrane"/>
    <property type="evidence" value="ECO:0007669"/>
    <property type="project" value="UniProtKB-SubCell"/>
</dbReference>
<comment type="caution">
    <text evidence="5">The sequence shown here is derived from an EMBL/GenBank/DDBJ whole genome shotgun (WGS) entry which is preliminary data.</text>
</comment>
<dbReference type="OrthoDB" id="6499973at2759"/>
<feature type="transmembrane region" description="Helical" evidence="3">
    <location>
        <begin position="344"/>
        <end position="368"/>
    </location>
</feature>
<dbReference type="AlphaFoldDB" id="A0A9P4KF11"/>
<feature type="transmembrane region" description="Helical" evidence="3">
    <location>
        <begin position="146"/>
        <end position="166"/>
    </location>
</feature>
<protein>
    <submittedName>
        <fullName evidence="5">MFS transporter, MCP family, solute carrier family 16, member 10</fullName>
    </submittedName>
</protein>
<dbReference type="GO" id="GO:0022857">
    <property type="term" value="F:transmembrane transporter activity"/>
    <property type="evidence" value="ECO:0007669"/>
    <property type="project" value="InterPro"/>
</dbReference>
<reference evidence="6" key="1">
    <citation type="journal article" date="2020" name="Stud. Mycol.">
        <title>101 Dothideomycetes genomes: A test case for predicting lifestyles and emergence of pathogens.</title>
        <authorList>
            <person name="Haridas S."/>
            <person name="Albert R."/>
            <person name="Binder M."/>
            <person name="Bloem J."/>
            <person name="LaButti K."/>
            <person name="Salamov A."/>
            <person name="Andreopoulos B."/>
            <person name="Baker S."/>
            <person name="Barry K."/>
            <person name="Bills G."/>
            <person name="Bluhm B."/>
            <person name="Cannon C."/>
            <person name="Castanera R."/>
            <person name="Culley D."/>
            <person name="Daum C."/>
            <person name="Ezra D."/>
            <person name="Gonzalez J."/>
            <person name="Henrissat B."/>
            <person name="Kuo A."/>
            <person name="Liang C."/>
            <person name="Lipzen A."/>
            <person name="Lutzoni F."/>
            <person name="Magnuson J."/>
            <person name="Mondo S."/>
            <person name="Nolan M."/>
            <person name="Ohm R."/>
            <person name="Pangilinan J."/>
            <person name="Park H.-J."/>
            <person name="Ramirez L."/>
            <person name="Alfaro M."/>
            <person name="Sun H."/>
            <person name="Tritt A."/>
            <person name="Yoshinaga Y."/>
            <person name="Zwiers L.-H."/>
            <person name="Turgeon B."/>
            <person name="Goodwin S."/>
            <person name="Spatafora J."/>
            <person name="Crous P."/>
            <person name="Grigoriev I."/>
        </authorList>
    </citation>
    <scope>NUCLEOTIDE SEQUENCE [LARGE SCALE GENOMIC DNA]</scope>
    <source>
        <strain evidence="6">CBS 304.66</strain>
    </source>
</reference>
<dbReference type="InterPro" id="IPR020846">
    <property type="entry name" value="MFS_dom"/>
</dbReference>
<feature type="transmembrane region" description="Helical" evidence="3">
    <location>
        <begin position="58"/>
        <end position="76"/>
    </location>
</feature>
<dbReference type="PANTHER" id="PTHR11360:SF130">
    <property type="entry name" value="MAJOR FACILITATOR SUPERFAMILY (MFS) PROFILE DOMAIN-CONTAINING PROTEIN-RELATED"/>
    <property type="match status" value="1"/>
</dbReference>
<feature type="transmembrane region" description="Helical" evidence="3">
    <location>
        <begin position="114"/>
        <end position="134"/>
    </location>
</feature>
<feature type="transmembrane region" description="Helical" evidence="3">
    <location>
        <begin position="254"/>
        <end position="274"/>
    </location>
</feature>
<dbReference type="EMBL" id="ML986591">
    <property type="protein sequence ID" value="KAF2267496.1"/>
    <property type="molecule type" value="Genomic_DNA"/>
</dbReference>
<dbReference type="Gene3D" id="1.20.1250.20">
    <property type="entry name" value="MFS general substrate transporter like domains"/>
    <property type="match status" value="1"/>
</dbReference>
<feature type="transmembrane region" description="Helical" evidence="3">
    <location>
        <begin position="82"/>
        <end position="102"/>
    </location>
</feature>
<evidence type="ECO:0000256" key="2">
    <source>
        <dbReference type="ARBA" id="ARBA00006727"/>
    </source>
</evidence>
<gene>
    <name evidence="5" type="ORF">CC78DRAFT_530875</name>
</gene>
<comment type="similarity">
    <text evidence="2">Belongs to the major facilitator superfamily. Monocarboxylate porter (TC 2.A.1.13) family.</text>
</comment>
<dbReference type="Pfam" id="PF07690">
    <property type="entry name" value="MFS_1"/>
    <property type="match status" value="1"/>
</dbReference>
<feature type="domain" description="Major facilitator superfamily (MFS) profile" evidence="4">
    <location>
        <begin position="1"/>
        <end position="372"/>
    </location>
</feature>
<keyword evidence="3" id="KW-1133">Transmembrane helix</keyword>
<feature type="transmembrane region" description="Helical" evidence="3">
    <location>
        <begin position="280"/>
        <end position="305"/>
    </location>
</feature>
<keyword evidence="3" id="KW-0472">Membrane</keyword>
<dbReference type="PANTHER" id="PTHR11360">
    <property type="entry name" value="MONOCARBOXYLATE TRANSPORTER"/>
    <property type="match status" value="1"/>
</dbReference>
<accession>A0A9P4KF11</accession>
<dbReference type="InterPro" id="IPR050327">
    <property type="entry name" value="Proton-linked_MCT"/>
</dbReference>
<feature type="transmembrane region" description="Helical" evidence="3">
    <location>
        <begin position="27"/>
        <end position="46"/>
    </location>
</feature>
<keyword evidence="3" id="KW-0812">Transmembrane</keyword>
<dbReference type="PROSITE" id="PS50850">
    <property type="entry name" value="MFS"/>
    <property type="match status" value="1"/>
</dbReference>
<sequence>MNTWGFVNSFGAFQTYYNSILPQSPSAISWIGSTQACFMFLLGTFTGRALDAGYFRPTIAIGIVLQIVGVFTMSLAKNYWQLLLSHGICTGVGGGIFFVPVMGLTTTYFAKRRGLAIGIVTTGNSTGGIVYPIVIRQLLSKVGFGWTVRVLGFINVGALAVVLAFMKPRLPPRKAGPIIDPPALKDLPYILHVLGICFAMPSVYTVFYYIASFARDELGMSYEVSLNLVIIVNGIGIPARILPGYVADQFLGVLNTMAICLALNVIMLWAWLGVNSIPSFYVFTVIFGLASASFQSLFPTTIATLSDDLMKTGTRLGMAFTTIAFSALVSGPIAGALLKLGGGYTVPICWASASALVGTCLVVSARCIKSGRGLRIRC</sequence>
<evidence type="ECO:0000259" key="4">
    <source>
        <dbReference type="PROSITE" id="PS50850"/>
    </source>
</evidence>
<comment type="subcellular location">
    <subcellularLocation>
        <location evidence="1">Membrane</location>
        <topology evidence="1">Multi-pass membrane protein</topology>
    </subcellularLocation>
</comment>
<proteinExistence type="inferred from homology"/>
<dbReference type="Proteomes" id="UP000800093">
    <property type="component" value="Unassembled WGS sequence"/>
</dbReference>
<evidence type="ECO:0000313" key="6">
    <source>
        <dbReference type="Proteomes" id="UP000800093"/>
    </source>
</evidence>
<evidence type="ECO:0000256" key="3">
    <source>
        <dbReference type="SAM" id="Phobius"/>
    </source>
</evidence>
<feature type="transmembrane region" description="Helical" evidence="3">
    <location>
        <begin position="222"/>
        <end position="242"/>
    </location>
</feature>
<evidence type="ECO:0000313" key="5">
    <source>
        <dbReference type="EMBL" id="KAF2267496.1"/>
    </source>
</evidence>
<keyword evidence="6" id="KW-1185">Reference proteome</keyword>